<reference evidence="3 4" key="1">
    <citation type="journal article" date="2010" name="Nature">
        <title>The Ectocarpus genome and the independent evolution of multicellularity in brown algae.</title>
        <authorList>
            <person name="Cock J.M."/>
            <person name="Sterck L."/>
            <person name="Rouze P."/>
            <person name="Scornet D."/>
            <person name="Allen A.E."/>
            <person name="Amoutzias G."/>
            <person name="Anthouard V."/>
            <person name="Artiguenave F."/>
            <person name="Aury J.M."/>
            <person name="Badger J.H."/>
            <person name="Beszteri B."/>
            <person name="Billiau K."/>
            <person name="Bonnet E."/>
            <person name="Bothwell J.H."/>
            <person name="Bowler C."/>
            <person name="Boyen C."/>
            <person name="Brownlee C."/>
            <person name="Carrano C.J."/>
            <person name="Charrier B."/>
            <person name="Cho G.Y."/>
            <person name="Coelho S.M."/>
            <person name="Collen J."/>
            <person name="Corre E."/>
            <person name="Da Silva C."/>
            <person name="Delage L."/>
            <person name="Delaroque N."/>
            <person name="Dittami S.M."/>
            <person name="Doulbeau S."/>
            <person name="Elias M."/>
            <person name="Farnham G."/>
            <person name="Gachon C.M."/>
            <person name="Gschloessl B."/>
            <person name="Heesch S."/>
            <person name="Jabbari K."/>
            <person name="Jubin C."/>
            <person name="Kawai H."/>
            <person name="Kimura K."/>
            <person name="Kloareg B."/>
            <person name="Kupper F.C."/>
            <person name="Lang D."/>
            <person name="Le Bail A."/>
            <person name="Leblanc C."/>
            <person name="Lerouge P."/>
            <person name="Lohr M."/>
            <person name="Lopez P.J."/>
            <person name="Martens C."/>
            <person name="Maumus F."/>
            <person name="Michel G."/>
            <person name="Miranda-Saavedra D."/>
            <person name="Morales J."/>
            <person name="Moreau H."/>
            <person name="Motomura T."/>
            <person name="Nagasato C."/>
            <person name="Napoli C.A."/>
            <person name="Nelson D.R."/>
            <person name="Nyvall-Collen P."/>
            <person name="Peters A.F."/>
            <person name="Pommier C."/>
            <person name="Potin P."/>
            <person name="Poulain J."/>
            <person name="Quesneville H."/>
            <person name="Read B."/>
            <person name="Rensing S.A."/>
            <person name="Ritter A."/>
            <person name="Rousvoal S."/>
            <person name="Samanta M."/>
            <person name="Samson G."/>
            <person name="Schroeder D.C."/>
            <person name="Segurens B."/>
            <person name="Strittmatter M."/>
            <person name="Tonon T."/>
            <person name="Tregear J.W."/>
            <person name="Valentin K."/>
            <person name="von Dassow P."/>
            <person name="Yamagishi T."/>
            <person name="Van de Peer Y."/>
            <person name="Wincker P."/>
        </authorList>
    </citation>
    <scope>NUCLEOTIDE SEQUENCE [LARGE SCALE GENOMIC DNA]</scope>
    <source>
        <strain evidence="4">Ec32 / CCAP1310/4</strain>
    </source>
</reference>
<keyword evidence="4" id="KW-1185">Reference proteome</keyword>
<sequence length="226" mass="25373">MEAASNMHTCFYRSGFDISVPLPSNKAFNNLADVAAWDRNFFLTTKGTLYLSGHGSGERMSLVPLQDEANGVIMSLHCFEIHDEHLLPENVEYCRALSDRYGDHSYESLMNSTFGLVPAGRSPGTYRLGEVMSAGSIPVFVGWDLVLPFKELIDWSSFSFAFAPDQVGPQMVRTLRAVPRAELEQMQRKSLKAHGKIFGVDQDIFVPSARIMLEILQRRLGHRMAR</sequence>
<dbReference type="eggNOG" id="KOG1021">
    <property type="taxonomic scope" value="Eukaryota"/>
</dbReference>
<evidence type="ECO:0000259" key="2">
    <source>
        <dbReference type="Pfam" id="PF03016"/>
    </source>
</evidence>
<evidence type="ECO:0000313" key="4">
    <source>
        <dbReference type="Proteomes" id="UP000002630"/>
    </source>
</evidence>
<dbReference type="GO" id="GO:0016757">
    <property type="term" value="F:glycosyltransferase activity"/>
    <property type="evidence" value="ECO:0007669"/>
    <property type="project" value="InterPro"/>
</dbReference>
<evidence type="ECO:0000256" key="1">
    <source>
        <dbReference type="ARBA" id="ARBA00010271"/>
    </source>
</evidence>
<protein>
    <submittedName>
        <fullName evidence="3">Glycosyltransferase, family GT47</fullName>
    </submittedName>
</protein>
<evidence type="ECO:0000313" key="3">
    <source>
        <dbReference type="EMBL" id="CBJ48876.1"/>
    </source>
</evidence>
<dbReference type="PANTHER" id="PTHR11062">
    <property type="entry name" value="EXOSTOSIN HEPARAN SULFATE GLYCOSYLTRANSFERASE -RELATED"/>
    <property type="match status" value="1"/>
</dbReference>
<organism evidence="3 4">
    <name type="scientific">Ectocarpus siliculosus</name>
    <name type="common">Brown alga</name>
    <name type="synonym">Conferva siliculosa</name>
    <dbReference type="NCBI Taxonomy" id="2880"/>
    <lineage>
        <taxon>Eukaryota</taxon>
        <taxon>Sar</taxon>
        <taxon>Stramenopiles</taxon>
        <taxon>Ochrophyta</taxon>
        <taxon>PX clade</taxon>
        <taxon>Phaeophyceae</taxon>
        <taxon>Ectocarpales</taxon>
        <taxon>Ectocarpaceae</taxon>
        <taxon>Ectocarpus</taxon>
    </lineage>
</organism>
<dbReference type="InParanoid" id="D7G4H3"/>
<dbReference type="OrthoDB" id="1924787at2759"/>
<dbReference type="Pfam" id="PF03016">
    <property type="entry name" value="Exostosin_GT47"/>
    <property type="match status" value="1"/>
</dbReference>
<dbReference type="PANTHER" id="PTHR11062:SF73">
    <property type="entry name" value="EXOSTOSIN-LIKE 3"/>
    <property type="match status" value="1"/>
</dbReference>
<dbReference type="STRING" id="2880.D7G4H3"/>
<dbReference type="InterPro" id="IPR004263">
    <property type="entry name" value="Exostosin"/>
</dbReference>
<accession>D7G4H3</accession>
<feature type="domain" description="Exostosin GT47" evidence="2">
    <location>
        <begin position="12"/>
        <end position="167"/>
    </location>
</feature>
<dbReference type="AlphaFoldDB" id="D7G4H3"/>
<gene>
    <name evidence="3" type="ORF">Esi_0057_0035</name>
</gene>
<comment type="similarity">
    <text evidence="1">Belongs to the glycosyltransferase 47 family.</text>
</comment>
<name>D7G4H3_ECTSI</name>
<dbReference type="EMBL" id="FN649760">
    <property type="protein sequence ID" value="CBJ48876.1"/>
    <property type="molecule type" value="Genomic_DNA"/>
</dbReference>
<dbReference type="Proteomes" id="UP000002630">
    <property type="component" value="Unassembled WGS sequence"/>
</dbReference>
<dbReference type="InterPro" id="IPR040911">
    <property type="entry name" value="Exostosin_GT47"/>
</dbReference>
<proteinExistence type="inferred from homology"/>